<dbReference type="InterPro" id="IPR014748">
    <property type="entry name" value="Enoyl-CoA_hydra_C"/>
</dbReference>
<dbReference type="Gene3D" id="3.90.226.10">
    <property type="entry name" value="2-enoyl-CoA Hydratase, Chain A, domain 1"/>
    <property type="match status" value="1"/>
</dbReference>
<dbReference type="PANTHER" id="PTHR43459:SF1">
    <property type="entry name" value="EG:BACN32G11.4 PROTEIN"/>
    <property type="match status" value="1"/>
</dbReference>
<dbReference type="PANTHER" id="PTHR43459">
    <property type="entry name" value="ENOYL-COA HYDRATASE"/>
    <property type="match status" value="1"/>
</dbReference>
<dbReference type="AlphaFoldDB" id="A0A5D4GXE8"/>
<dbReference type="Proteomes" id="UP000323258">
    <property type="component" value="Unassembled WGS sequence"/>
</dbReference>
<comment type="caution">
    <text evidence="2">The sequence shown here is derived from an EMBL/GenBank/DDBJ whole genome shotgun (WGS) entry which is preliminary data.</text>
</comment>
<comment type="similarity">
    <text evidence="1">Belongs to the enoyl-CoA hydratase/isomerase family.</text>
</comment>
<evidence type="ECO:0000313" key="2">
    <source>
        <dbReference type="EMBL" id="TYR33541.1"/>
    </source>
</evidence>
<dbReference type="Pfam" id="PF00378">
    <property type="entry name" value="ECH_1"/>
    <property type="match status" value="1"/>
</dbReference>
<evidence type="ECO:0000256" key="1">
    <source>
        <dbReference type="ARBA" id="ARBA00005254"/>
    </source>
</evidence>
<dbReference type="InterPro" id="IPR001753">
    <property type="entry name" value="Enoyl-CoA_hydra/iso"/>
</dbReference>
<keyword evidence="3" id="KW-1185">Reference proteome</keyword>
<sequence>MSERSIELDIRNGVGHVTLSQPERGNPFDDRFCAELCEISIECDENPAVRAVLIRAKGRFFSVGADLKWLGASRERLPYLLKGATSDLHMAVSRFARADAPVVVAVHALATGGSVALTAMADFALAARSAKFYAAFNAIGFVSDSSGTYFLPRRVGSRKAAEFIMLNQTWSAEEAERNGLVNRVVEDDALDDEAVKLAEHLAAGPTLTFGEMKRLFLSSTDQPLETQIELEARAIARCSRTQDSWDAIQAIMEKRPLTYQGR</sequence>
<dbReference type="OrthoDB" id="9781757at2"/>
<evidence type="ECO:0000313" key="3">
    <source>
        <dbReference type="Proteomes" id="UP000323258"/>
    </source>
</evidence>
<dbReference type="InterPro" id="IPR029045">
    <property type="entry name" value="ClpP/crotonase-like_dom_sf"/>
</dbReference>
<protein>
    <submittedName>
        <fullName evidence="2">Enoyl-CoA hydratase/isomerase family protein</fullName>
    </submittedName>
</protein>
<dbReference type="SUPFAM" id="SSF52096">
    <property type="entry name" value="ClpP/crotonase"/>
    <property type="match status" value="1"/>
</dbReference>
<reference evidence="2 3" key="1">
    <citation type="submission" date="2019-08" db="EMBL/GenBank/DDBJ databases">
        <authorList>
            <person name="Seo Y.L."/>
        </authorList>
    </citation>
    <scope>NUCLEOTIDE SEQUENCE [LARGE SCALE GENOMIC DNA]</scope>
    <source>
        <strain evidence="2 3">MaA-C15</strain>
    </source>
</reference>
<dbReference type="Gene3D" id="1.10.12.10">
    <property type="entry name" value="Lyase 2-enoyl-coa Hydratase, Chain A, domain 2"/>
    <property type="match status" value="1"/>
</dbReference>
<dbReference type="RefSeq" id="WP_148914215.1">
    <property type="nucleotide sequence ID" value="NZ_VSZS01000059.1"/>
</dbReference>
<dbReference type="CDD" id="cd06558">
    <property type="entry name" value="crotonase-like"/>
    <property type="match status" value="1"/>
</dbReference>
<name>A0A5D4GXE8_9HYPH</name>
<organism evidence="2 3">
    <name type="scientific">Neoaquamicrobium microcysteis</name>
    <dbReference type="NCBI Taxonomy" id="2682781"/>
    <lineage>
        <taxon>Bacteria</taxon>
        <taxon>Pseudomonadati</taxon>
        <taxon>Pseudomonadota</taxon>
        <taxon>Alphaproteobacteria</taxon>
        <taxon>Hyphomicrobiales</taxon>
        <taxon>Phyllobacteriaceae</taxon>
        <taxon>Neoaquamicrobium</taxon>
    </lineage>
</organism>
<proteinExistence type="inferred from homology"/>
<accession>A0A5D4GXE8</accession>
<keyword evidence="2" id="KW-0413">Isomerase</keyword>
<gene>
    <name evidence="2" type="ORF">FY036_08215</name>
</gene>
<dbReference type="GO" id="GO:0016853">
    <property type="term" value="F:isomerase activity"/>
    <property type="evidence" value="ECO:0007669"/>
    <property type="project" value="UniProtKB-KW"/>
</dbReference>
<reference evidence="2 3" key="2">
    <citation type="submission" date="2019-09" db="EMBL/GenBank/DDBJ databases">
        <title>Mesorhizobium sp. MaA-C15 isolated from Microcystis aeruginosa.</title>
        <authorList>
            <person name="Jeong S.E."/>
            <person name="Jin H.M."/>
            <person name="Jeon C.O."/>
        </authorList>
    </citation>
    <scope>NUCLEOTIDE SEQUENCE [LARGE SCALE GENOMIC DNA]</scope>
    <source>
        <strain evidence="2 3">MaA-C15</strain>
    </source>
</reference>
<dbReference type="EMBL" id="VSZS01000059">
    <property type="protein sequence ID" value="TYR33541.1"/>
    <property type="molecule type" value="Genomic_DNA"/>
</dbReference>